<reference evidence="1" key="1">
    <citation type="submission" date="2020-10" db="EMBL/GenBank/DDBJ databases">
        <authorList>
            <person name="Gilroy R."/>
        </authorList>
    </citation>
    <scope>NUCLEOTIDE SEQUENCE</scope>
    <source>
        <strain evidence="1">ChiSjej3B21-11622</strain>
    </source>
</reference>
<gene>
    <name evidence="1" type="ORF">IAB26_00395</name>
</gene>
<evidence type="ECO:0000313" key="1">
    <source>
        <dbReference type="EMBL" id="HIQ95005.1"/>
    </source>
</evidence>
<evidence type="ECO:0000313" key="2">
    <source>
        <dbReference type="Proteomes" id="UP000886886"/>
    </source>
</evidence>
<sequence length="104" mass="11930">MVLEIVRQAVEIKLKSRTESPLISEAEYCCACGIGLREAGADEALLEKAKTMETVEEAREAFQPVFQKAFEAQEENTRLYRLYHLLLHTRVKGKITDEIRVLFD</sequence>
<dbReference type="InterPro" id="IPR038406">
    <property type="entry name" value="DUF3837_sf"/>
</dbReference>
<dbReference type="Proteomes" id="UP000886886">
    <property type="component" value="Unassembled WGS sequence"/>
</dbReference>
<accession>A0A9D0ZT92</accession>
<reference evidence="1" key="2">
    <citation type="journal article" date="2021" name="PeerJ">
        <title>Extensive microbial diversity within the chicken gut microbiome revealed by metagenomics and culture.</title>
        <authorList>
            <person name="Gilroy R."/>
            <person name="Ravi A."/>
            <person name="Getino M."/>
            <person name="Pursley I."/>
            <person name="Horton D.L."/>
            <person name="Alikhan N.F."/>
            <person name="Baker D."/>
            <person name="Gharbi K."/>
            <person name="Hall N."/>
            <person name="Watson M."/>
            <person name="Adriaenssens E.M."/>
            <person name="Foster-Nyarko E."/>
            <person name="Jarju S."/>
            <person name="Secka A."/>
            <person name="Antonio M."/>
            <person name="Oren A."/>
            <person name="Chaudhuri R.R."/>
            <person name="La Ragione R."/>
            <person name="Hildebrand F."/>
            <person name="Pallen M.J."/>
        </authorList>
    </citation>
    <scope>NUCLEOTIDE SEQUENCE</scope>
    <source>
        <strain evidence="1">ChiSjej3B21-11622</strain>
    </source>
</reference>
<protein>
    <submittedName>
        <fullName evidence="1">DUF3837 family protein</fullName>
    </submittedName>
</protein>
<dbReference type="Gene3D" id="1.20.58.1400">
    <property type="entry name" value="Domain of unknown function DUF3837"/>
    <property type="match status" value="1"/>
</dbReference>
<comment type="caution">
    <text evidence="1">The sequence shown here is derived from an EMBL/GenBank/DDBJ whole genome shotgun (WGS) entry which is preliminary data.</text>
</comment>
<organism evidence="1 2">
    <name type="scientific">Candidatus Limivivens merdigallinarum</name>
    <dbReference type="NCBI Taxonomy" id="2840859"/>
    <lineage>
        <taxon>Bacteria</taxon>
        <taxon>Bacillati</taxon>
        <taxon>Bacillota</taxon>
        <taxon>Clostridia</taxon>
        <taxon>Lachnospirales</taxon>
        <taxon>Lachnospiraceae</taxon>
        <taxon>Lachnospiraceae incertae sedis</taxon>
        <taxon>Candidatus Limivivens</taxon>
    </lineage>
</organism>
<name>A0A9D0ZT92_9FIRM</name>
<proteinExistence type="predicted"/>
<dbReference type="EMBL" id="DVFT01000005">
    <property type="protein sequence ID" value="HIQ95005.1"/>
    <property type="molecule type" value="Genomic_DNA"/>
</dbReference>
<dbReference type="AlphaFoldDB" id="A0A9D0ZT92"/>